<evidence type="ECO:0000313" key="3">
    <source>
        <dbReference type="Proteomes" id="UP000030687"/>
    </source>
</evidence>
<name>V4SKM6_CITCL</name>
<dbReference type="Gramene" id="ESR48293">
    <property type="protein sequence ID" value="ESR48293"/>
    <property type="gene ID" value="CICLE_v10003024mg"/>
</dbReference>
<dbReference type="KEGG" id="cic:CICLE_v10003024mg"/>
<feature type="transmembrane region" description="Helical" evidence="1">
    <location>
        <begin position="57"/>
        <end position="75"/>
    </location>
</feature>
<evidence type="ECO:0000313" key="2">
    <source>
        <dbReference type="EMBL" id="ESR48293.1"/>
    </source>
</evidence>
<dbReference type="EMBL" id="KI536799">
    <property type="protein sequence ID" value="ESR48293.1"/>
    <property type="molecule type" value="Genomic_DNA"/>
</dbReference>
<gene>
    <name evidence="2" type="ORF">CICLE_v10003024mg</name>
</gene>
<accession>V4SKM6</accession>
<reference evidence="2 3" key="1">
    <citation type="submission" date="2013-10" db="EMBL/GenBank/DDBJ databases">
        <authorList>
            <consortium name="International Citrus Genome Consortium"/>
            <person name="Jenkins J."/>
            <person name="Schmutz J."/>
            <person name="Prochnik S."/>
            <person name="Rokhsar D."/>
            <person name="Gmitter F."/>
            <person name="Ollitrault P."/>
            <person name="Machado M."/>
            <person name="Talon M."/>
            <person name="Wincker P."/>
            <person name="Jaillon O."/>
            <person name="Morgante M."/>
        </authorList>
    </citation>
    <scope>NUCLEOTIDE SEQUENCE</scope>
    <source>
        <strain evidence="3">cv. Clemenules</strain>
    </source>
</reference>
<dbReference type="Proteomes" id="UP000030687">
    <property type="component" value="Unassembled WGS sequence"/>
</dbReference>
<sequence length="78" mass="8752">MVVPSLLTKKAGGKIFLNRVRFVVNLSCFNCFSVAIKATVNLEAKGDGQILGRRKQLFIFSVSLSLGIYLFFSFFEKQ</sequence>
<keyword evidence="1" id="KW-1133">Transmembrane helix</keyword>
<organism evidence="2 3">
    <name type="scientific">Citrus clementina</name>
    <name type="common">Clementine</name>
    <name type="synonym">Citrus deliciosa x Citrus sinensis</name>
    <dbReference type="NCBI Taxonomy" id="85681"/>
    <lineage>
        <taxon>Eukaryota</taxon>
        <taxon>Viridiplantae</taxon>
        <taxon>Streptophyta</taxon>
        <taxon>Embryophyta</taxon>
        <taxon>Tracheophyta</taxon>
        <taxon>Spermatophyta</taxon>
        <taxon>Magnoliopsida</taxon>
        <taxon>eudicotyledons</taxon>
        <taxon>Gunneridae</taxon>
        <taxon>Pentapetalae</taxon>
        <taxon>rosids</taxon>
        <taxon>malvids</taxon>
        <taxon>Sapindales</taxon>
        <taxon>Rutaceae</taxon>
        <taxon>Aurantioideae</taxon>
        <taxon>Citrus</taxon>
    </lineage>
</organism>
<evidence type="ECO:0000256" key="1">
    <source>
        <dbReference type="SAM" id="Phobius"/>
    </source>
</evidence>
<feature type="transmembrane region" description="Helical" evidence="1">
    <location>
        <begin position="20"/>
        <end position="36"/>
    </location>
</feature>
<dbReference type="InParanoid" id="V4SKM6"/>
<protein>
    <submittedName>
        <fullName evidence="2">Uncharacterized protein</fullName>
    </submittedName>
</protein>
<keyword evidence="1" id="KW-0472">Membrane</keyword>
<keyword evidence="3" id="KW-1185">Reference proteome</keyword>
<dbReference type="AlphaFoldDB" id="V4SKM6"/>
<keyword evidence="1" id="KW-0812">Transmembrane</keyword>
<proteinExistence type="predicted"/>